<comment type="caution">
    <text evidence="1">The sequence shown here is derived from an EMBL/GenBank/DDBJ whole genome shotgun (WGS) entry which is preliminary data.</text>
</comment>
<name>A0ABT4IAH3_9ACTO</name>
<proteinExistence type="predicted"/>
<dbReference type="Proteomes" id="UP001072034">
    <property type="component" value="Unassembled WGS sequence"/>
</dbReference>
<keyword evidence="2" id="KW-1185">Reference proteome</keyword>
<sequence length="44" mass="4551">MTAFSVPDDVNDYEVGPGAVIRQTREPYSVTAGANGPGVGIQLT</sequence>
<gene>
    <name evidence="1" type="ORF">OHJ16_11920</name>
</gene>
<reference evidence="1" key="1">
    <citation type="submission" date="2022-10" db="EMBL/GenBank/DDBJ databases">
        <title>Genome sequence of Actinomyces israelii ATCC 10048.</title>
        <authorList>
            <person name="Watt R.M."/>
            <person name="Tong W.M."/>
        </authorList>
    </citation>
    <scope>NUCLEOTIDE SEQUENCE</scope>
    <source>
        <strain evidence="1">ATCC 10048</strain>
    </source>
</reference>
<protein>
    <submittedName>
        <fullName evidence="1">Uncharacterized protein</fullName>
    </submittedName>
</protein>
<dbReference type="EMBL" id="JAPTMY010000029">
    <property type="protein sequence ID" value="MCZ0858748.1"/>
    <property type="molecule type" value="Genomic_DNA"/>
</dbReference>
<evidence type="ECO:0000313" key="2">
    <source>
        <dbReference type="Proteomes" id="UP001072034"/>
    </source>
</evidence>
<evidence type="ECO:0000313" key="1">
    <source>
        <dbReference type="EMBL" id="MCZ0858748.1"/>
    </source>
</evidence>
<accession>A0ABT4IAH3</accession>
<organism evidence="1 2">
    <name type="scientific">Actinomyces israelii</name>
    <dbReference type="NCBI Taxonomy" id="1659"/>
    <lineage>
        <taxon>Bacteria</taxon>
        <taxon>Bacillati</taxon>
        <taxon>Actinomycetota</taxon>
        <taxon>Actinomycetes</taxon>
        <taxon>Actinomycetales</taxon>
        <taxon>Actinomycetaceae</taxon>
        <taxon>Actinomyces</taxon>
    </lineage>
</organism>
<dbReference type="RefSeq" id="WP_268918081.1">
    <property type="nucleotide sequence ID" value="NZ_CP124548.1"/>
</dbReference>